<feature type="transmembrane region" description="Helical" evidence="4">
    <location>
        <begin position="87"/>
        <end position="105"/>
    </location>
</feature>
<evidence type="ECO:0000256" key="2">
    <source>
        <dbReference type="ARBA" id="ARBA00023125"/>
    </source>
</evidence>
<feature type="transmembrane region" description="Helical" evidence="4">
    <location>
        <begin position="117"/>
        <end position="138"/>
    </location>
</feature>
<gene>
    <name evidence="6" type="ORF">AREALGSMS7_04029</name>
</gene>
<evidence type="ECO:0000259" key="5">
    <source>
        <dbReference type="PROSITE" id="PS01124"/>
    </source>
</evidence>
<dbReference type="AlphaFoldDB" id="A0A221V1E4"/>
<evidence type="ECO:0000256" key="4">
    <source>
        <dbReference type="SAM" id="Phobius"/>
    </source>
</evidence>
<dbReference type="PANTHER" id="PTHR43280:SF29">
    <property type="entry name" value="ARAC-FAMILY TRANSCRIPTIONAL REGULATOR"/>
    <property type="match status" value="1"/>
</dbReference>
<evidence type="ECO:0000313" key="6">
    <source>
        <dbReference type="EMBL" id="ASO07435.1"/>
    </source>
</evidence>
<dbReference type="KEGG" id="aalg:AREALGSMS7_04029"/>
<feature type="transmembrane region" description="Helical" evidence="4">
    <location>
        <begin position="225"/>
        <end position="246"/>
    </location>
</feature>
<dbReference type="InterPro" id="IPR018060">
    <property type="entry name" value="HTH_AraC"/>
</dbReference>
<keyword evidence="4" id="KW-0812">Transmembrane</keyword>
<dbReference type="PROSITE" id="PS00041">
    <property type="entry name" value="HTH_ARAC_FAMILY_1"/>
    <property type="match status" value="1"/>
</dbReference>
<evidence type="ECO:0000256" key="3">
    <source>
        <dbReference type="ARBA" id="ARBA00023163"/>
    </source>
</evidence>
<dbReference type="PANTHER" id="PTHR43280">
    <property type="entry name" value="ARAC-FAMILY TRANSCRIPTIONAL REGULATOR"/>
    <property type="match status" value="1"/>
</dbReference>
<protein>
    <submittedName>
        <fullName evidence="6">DNA-binding transcriptional regulator MelR</fullName>
    </submittedName>
</protein>
<name>A0A221V1E4_9FLAO</name>
<organism evidence="6 7">
    <name type="scientific">Arenibacter algicola</name>
    <dbReference type="NCBI Taxonomy" id="616991"/>
    <lineage>
        <taxon>Bacteria</taxon>
        <taxon>Pseudomonadati</taxon>
        <taxon>Bacteroidota</taxon>
        <taxon>Flavobacteriia</taxon>
        <taxon>Flavobacteriales</taxon>
        <taxon>Flavobacteriaceae</taxon>
        <taxon>Arenibacter</taxon>
    </lineage>
</organism>
<dbReference type="Gene3D" id="1.10.10.60">
    <property type="entry name" value="Homeodomain-like"/>
    <property type="match status" value="1"/>
</dbReference>
<dbReference type="SUPFAM" id="SSF46689">
    <property type="entry name" value="Homeodomain-like"/>
    <property type="match status" value="1"/>
</dbReference>
<feature type="transmembrane region" description="Helical" evidence="4">
    <location>
        <begin position="49"/>
        <end position="67"/>
    </location>
</feature>
<evidence type="ECO:0000256" key="1">
    <source>
        <dbReference type="ARBA" id="ARBA00023015"/>
    </source>
</evidence>
<feature type="transmembrane region" description="Helical" evidence="4">
    <location>
        <begin position="186"/>
        <end position="213"/>
    </location>
</feature>
<keyword evidence="2 6" id="KW-0238">DNA-binding</keyword>
<dbReference type="GO" id="GO:0043565">
    <property type="term" value="F:sequence-specific DNA binding"/>
    <property type="evidence" value="ECO:0007669"/>
    <property type="project" value="InterPro"/>
</dbReference>
<keyword evidence="4" id="KW-1133">Transmembrane helix</keyword>
<dbReference type="PROSITE" id="PS01124">
    <property type="entry name" value="HTH_ARAC_FAMILY_2"/>
    <property type="match status" value="1"/>
</dbReference>
<dbReference type="GO" id="GO:0003700">
    <property type="term" value="F:DNA-binding transcription factor activity"/>
    <property type="evidence" value="ECO:0007669"/>
    <property type="project" value="InterPro"/>
</dbReference>
<proteinExistence type="predicted"/>
<dbReference type="InterPro" id="IPR009057">
    <property type="entry name" value="Homeodomain-like_sf"/>
</dbReference>
<dbReference type="Proteomes" id="UP000204551">
    <property type="component" value="Chromosome"/>
</dbReference>
<accession>A0A221V1E4</accession>
<keyword evidence="1" id="KW-0805">Transcription regulation</keyword>
<feature type="transmembrane region" description="Helical" evidence="4">
    <location>
        <begin position="20"/>
        <end position="42"/>
    </location>
</feature>
<dbReference type="InterPro" id="IPR018062">
    <property type="entry name" value="HTH_AraC-typ_CS"/>
</dbReference>
<keyword evidence="4" id="KW-0472">Membrane</keyword>
<evidence type="ECO:0000313" key="7">
    <source>
        <dbReference type="Proteomes" id="UP000204551"/>
    </source>
</evidence>
<reference evidence="6 7" key="1">
    <citation type="submission" date="2017-07" db="EMBL/GenBank/DDBJ databases">
        <title>Genome Sequence of Arenibacter algicola Strain SMS7 Isolated from a culture of the Diatom Skeletonema marinoi.</title>
        <authorList>
            <person name="Topel M."/>
            <person name="Pinder M.I.M."/>
            <person name="Johansson O.N."/>
            <person name="Kourtchenko O."/>
            <person name="Godhe A."/>
            <person name="Clarke A.K."/>
        </authorList>
    </citation>
    <scope>NUCLEOTIDE SEQUENCE [LARGE SCALE GENOMIC DNA]</scope>
    <source>
        <strain evidence="6 7">SMS7</strain>
    </source>
</reference>
<keyword evidence="3" id="KW-0804">Transcription</keyword>
<feature type="transmembrane region" description="Helical" evidence="4">
    <location>
        <begin position="144"/>
        <end position="165"/>
    </location>
</feature>
<dbReference type="EMBL" id="CP022515">
    <property type="protein sequence ID" value="ASO07435.1"/>
    <property type="molecule type" value="Genomic_DNA"/>
</dbReference>
<sequence>MCRNNFLPTLAQMLIWNNQMIGEFLLLITGCLGLLITTILLFHRRTNSLVNFYLLFILLYVSIFSLLKSSYHLGIQEFINQTTFGYKRLSLFMFPSLFLYFNRIITDTSKWNVADMLHYVVPVLFFMTVQILEALGYLSSVVIGIFYIFYFFFILFYLLLSIRLYQGSFLSKHPYGKHVSITGRSAKNWILFLLVINTMLCVRVFVIICMDLYHGTLSGFENGIWLWATIITAIFVKLLISPEILFGSKALQKRLKMNLEKTNKIIVLDVWRLEKPTEFNNKQDELLSVKVHKSLIDKIQAIEGVVLNKKLFRNSNFDIHMLAMEVKLPKSHLTFIFKYHCELFFPEFKKMLQIRDAESLIDQGFLKENTIDSLSVTVGFSSYNPFYTAFKKHTGFSPQNYVKQ</sequence>
<dbReference type="SMART" id="SM00342">
    <property type="entry name" value="HTH_ARAC"/>
    <property type="match status" value="1"/>
</dbReference>
<feature type="domain" description="HTH araC/xylS-type" evidence="5">
    <location>
        <begin position="307"/>
        <end position="404"/>
    </location>
</feature>